<dbReference type="GO" id="GO:0003676">
    <property type="term" value="F:nucleic acid binding"/>
    <property type="evidence" value="ECO:0007669"/>
    <property type="project" value="InterPro"/>
</dbReference>
<sequence length="225" mass="25797">TYDPKAQILYEDIGLGNYKIMSQDEVERPKVVPHDPNSIWNLEFEGSCSSAGYRAGVVLISPEGKIHPFSFKLQFENTNNTAEYEALILGLNTKKERGVKNLLACGDAELVVKQVGDIFQVKNRRLKHYRNLVWDSIEFFDAFSIKAVPREKNTRANSLVVLGSLLIPHPDFSQDKFIFQMIHRPSVPDNANNWKVFNDDQHFLSFLELKDNFDQLYFEGSDNLP</sequence>
<protein>
    <recommendedName>
        <fullName evidence="1">RNase H type-1 domain-containing protein</fullName>
    </recommendedName>
</protein>
<dbReference type="CDD" id="cd09279">
    <property type="entry name" value="RNase_HI_like"/>
    <property type="match status" value="1"/>
</dbReference>
<comment type="caution">
    <text evidence="2">The sequence shown here is derived from an EMBL/GenBank/DDBJ whole genome shotgun (WGS) entry which is preliminary data.</text>
</comment>
<evidence type="ECO:0000313" key="2">
    <source>
        <dbReference type="EMBL" id="KAH9310135.1"/>
    </source>
</evidence>
<dbReference type="InterPro" id="IPR036397">
    <property type="entry name" value="RNaseH_sf"/>
</dbReference>
<keyword evidence="3" id="KW-1185">Reference proteome</keyword>
<dbReference type="PANTHER" id="PTHR48475">
    <property type="entry name" value="RIBONUCLEASE H"/>
    <property type="match status" value="1"/>
</dbReference>
<feature type="non-terminal residue" evidence="2">
    <location>
        <position position="1"/>
    </location>
</feature>
<gene>
    <name evidence="2" type="ORF">KI387_038046</name>
</gene>
<dbReference type="InterPro" id="IPR002156">
    <property type="entry name" value="RNaseH_domain"/>
</dbReference>
<dbReference type="EMBL" id="JAHRHJ020000007">
    <property type="protein sequence ID" value="KAH9310135.1"/>
    <property type="molecule type" value="Genomic_DNA"/>
</dbReference>
<evidence type="ECO:0000313" key="3">
    <source>
        <dbReference type="Proteomes" id="UP000824469"/>
    </source>
</evidence>
<dbReference type="SUPFAM" id="SSF53098">
    <property type="entry name" value="Ribonuclease H-like"/>
    <property type="match status" value="1"/>
</dbReference>
<name>A0AA38FU18_TAXCH</name>
<dbReference type="AlphaFoldDB" id="A0AA38FU18"/>
<evidence type="ECO:0000259" key="1">
    <source>
        <dbReference type="Pfam" id="PF13456"/>
    </source>
</evidence>
<proteinExistence type="predicted"/>
<dbReference type="PANTHER" id="PTHR48475:SF1">
    <property type="entry name" value="RNASE H TYPE-1 DOMAIN-CONTAINING PROTEIN"/>
    <property type="match status" value="1"/>
</dbReference>
<organism evidence="2 3">
    <name type="scientific">Taxus chinensis</name>
    <name type="common">Chinese yew</name>
    <name type="synonym">Taxus wallichiana var. chinensis</name>
    <dbReference type="NCBI Taxonomy" id="29808"/>
    <lineage>
        <taxon>Eukaryota</taxon>
        <taxon>Viridiplantae</taxon>
        <taxon>Streptophyta</taxon>
        <taxon>Embryophyta</taxon>
        <taxon>Tracheophyta</taxon>
        <taxon>Spermatophyta</taxon>
        <taxon>Pinopsida</taxon>
        <taxon>Pinidae</taxon>
        <taxon>Conifers II</taxon>
        <taxon>Cupressales</taxon>
        <taxon>Taxaceae</taxon>
        <taxon>Taxus</taxon>
    </lineage>
</organism>
<dbReference type="Pfam" id="PF13456">
    <property type="entry name" value="RVT_3"/>
    <property type="match status" value="1"/>
</dbReference>
<dbReference type="InterPro" id="IPR012337">
    <property type="entry name" value="RNaseH-like_sf"/>
</dbReference>
<feature type="domain" description="RNase H type-1" evidence="1">
    <location>
        <begin position="52"/>
        <end position="160"/>
    </location>
</feature>
<dbReference type="GO" id="GO:0004523">
    <property type="term" value="F:RNA-DNA hybrid ribonuclease activity"/>
    <property type="evidence" value="ECO:0007669"/>
    <property type="project" value="InterPro"/>
</dbReference>
<dbReference type="Proteomes" id="UP000824469">
    <property type="component" value="Unassembled WGS sequence"/>
</dbReference>
<reference evidence="2 3" key="1">
    <citation type="journal article" date="2021" name="Nat. Plants">
        <title>The Taxus genome provides insights into paclitaxel biosynthesis.</title>
        <authorList>
            <person name="Xiong X."/>
            <person name="Gou J."/>
            <person name="Liao Q."/>
            <person name="Li Y."/>
            <person name="Zhou Q."/>
            <person name="Bi G."/>
            <person name="Li C."/>
            <person name="Du R."/>
            <person name="Wang X."/>
            <person name="Sun T."/>
            <person name="Guo L."/>
            <person name="Liang H."/>
            <person name="Lu P."/>
            <person name="Wu Y."/>
            <person name="Zhang Z."/>
            <person name="Ro D.K."/>
            <person name="Shang Y."/>
            <person name="Huang S."/>
            <person name="Yan J."/>
        </authorList>
    </citation>
    <scope>NUCLEOTIDE SEQUENCE [LARGE SCALE GENOMIC DNA]</scope>
    <source>
        <strain evidence="2">Ta-2019</strain>
    </source>
</reference>
<dbReference type="Gene3D" id="3.30.420.10">
    <property type="entry name" value="Ribonuclease H-like superfamily/Ribonuclease H"/>
    <property type="match status" value="1"/>
</dbReference>
<accession>A0AA38FU18</accession>